<dbReference type="Proteomes" id="UP000256321">
    <property type="component" value="Unassembled WGS sequence"/>
</dbReference>
<organism evidence="3 4">
    <name type="scientific">Parabacteroides acidifaciens</name>
    <dbReference type="NCBI Taxonomy" id="2290935"/>
    <lineage>
        <taxon>Bacteria</taxon>
        <taxon>Pseudomonadati</taxon>
        <taxon>Bacteroidota</taxon>
        <taxon>Bacteroidia</taxon>
        <taxon>Bacteroidales</taxon>
        <taxon>Tannerellaceae</taxon>
        <taxon>Parabacteroides</taxon>
    </lineage>
</organism>
<reference evidence="2 5" key="2">
    <citation type="submission" date="2020-08" db="EMBL/GenBank/DDBJ databases">
        <title>Genome public.</title>
        <authorList>
            <person name="Liu C."/>
            <person name="Sun Q."/>
        </authorList>
    </citation>
    <scope>NUCLEOTIDE SEQUENCE [LARGE SCALE GENOMIC DNA]</scope>
    <source>
        <strain evidence="2 5">426_9</strain>
    </source>
</reference>
<feature type="signal peptide" evidence="1">
    <location>
        <begin position="1"/>
        <end position="17"/>
    </location>
</feature>
<feature type="chain" id="PRO_5017687914" evidence="1">
    <location>
        <begin position="18"/>
        <end position="268"/>
    </location>
</feature>
<dbReference type="RefSeq" id="WP_115500126.1">
    <property type="nucleotide sequence ID" value="NZ_JACRTI010000033.1"/>
</dbReference>
<gene>
    <name evidence="3" type="ORF">DWU89_13360</name>
    <name evidence="2" type="ORF">H8784_13020</name>
</gene>
<dbReference type="EMBL" id="JACRTI010000033">
    <property type="protein sequence ID" value="MBC8602633.1"/>
    <property type="molecule type" value="Genomic_DNA"/>
</dbReference>
<reference evidence="3 4" key="1">
    <citation type="submission" date="2018-07" db="EMBL/GenBank/DDBJ databases">
        <title>Parabacteroides acidifaciens nov. sp., isolated from human feces.</title>
        <authorList>
            <person name="Wang Y.J."/>
        </authorList>
    </citation>
    <scope>NUCLEOTIDE SEQUENCE [LARGE SCALE GENOMIC DNA]</scope>
    <source>
        <strain evidence="3 4">426-9</strain>
    </source>
</reference>
<dbReference type="EMBL" id="QREV01000033">
    <property type="protein sequence ID" value="RDU48623.1"/>
    <property type="molecule type" value="Genomic_DNA"/>
</dbReference>
<name>A0A3D8HCA7_9BACT</name>
<dbReference type="Proteomes" id="UP000629596">
    <property type="component" value="Unassembled WGS sequence"/>
</dbReference>
<proteinExistence type="predicted"/>
<evidence type="ECO:0000256" key="1">
    <source>
        <dbReference type="SAM" id="SignalP"/>
    </source>
</evidence>
<evidence type="ECO:0000313" key="5">
    <source>
        <dbReference type="Proteomes" id="UP000629596"/>
    </source>
</evidence>
<protein>
    <submittedName>
        <fullName evidence="2">Carboxypeptidase-like regulatory domain-containing protein</fullName>
    </submittedName>
</protein>
<sequence>MKCLLFFLLFSLFAANAQEHKTEINGVVKDAKGKPVAFVNVGVMGKGFGGMSDEAGKFCLFVPDSLLDDQLTISHIAYKKYSSRLRELAGSPVTVVLEDSLLVLPEVSISPMKGKWISNKGIRVPGGVMATDSIGSLGEEIGISVKLDKEGLLEQIRLPIFRCGYDSVLVRINLYHLSDEMNPELLPVQPIYQTIRKMEKKEKVLFTYDTPPLIPAGNIRVGFEIVRVYGKGKLFFPLYSTSSLHRSVSLDTYKKAPFGIKASVYVRQ</sequence>
<keyword evidence="1" id="KW-0732">Signal</keyword>
<evidence type="ECO:0000313" key="3">
    <source>
        <dbReference type="EMBL" id="RDU48623.1"/>
    </source>
</evidence>
<comment type="caution">
    <text evidence="3">The sequence shown here is derived from an EMBL/GenBank/DDBJ whole genome shotgun (WGS) entry which is preliminary data.</text>
</comment>
<accession>A0A3D8HCA7</accession>
<dbReference type="Pfam" id="PF13715">
    <property type="entry name" value="CarbopepD_reg_2"/>
    <property type="match status" value="1"/>
</dbReference>
<dbReference type="AlphaFoldDB" id="A0A3D8HCA7"/>
<evidence type="ECO:0000313" key="4">
    <source>
        <dbReference type="Proteomes" id="UP000256321"/>
    </source>
</evidence>
<evidence type="ECO:0000313" key="2">
    <source>
        <dbReference type="EMBL" id="MBC8602633.1"/>
    </source>
</evidence>
<dbReference type="SUPFAM" id="SSF49464">
    <property type="entry name" value="Carboxypeptidase regulatory domain-like"/>
    <property type="match status" value="1"/>
</dbReference>
<keyword evidence="5" id="KW-1185">Reference proteome</keyword>
<dbReference type="InterPro" id="IPR008969">
    <property type="entry name" value="CarboxyPept-like_regulatory"/>
</dbReference>